<feature type="compositionally biased region" description="Low complexity" evidence="1">
    <location>
        <begin position="1"/>
        <end position="16"/>
    </location>
</feature>
<keyword evidence="3" id="KW-1185">Reference proteome</keyword>
<feature type="compositionally biased region" description="Acidic residues" evidence="1">
    <location>
        <begin position="282"/>
        <end position="300"/>
    </location>
</feature>
<evidence type="ECO:0000313" key="3">
    <source>
        <dbReference type="Proteomes" id="UP000268162"/>
    </source>
</evidence>
<reference evidence="3" key="1">
    <citation type="journal article" date="2018" name="Nat. Microbiol.">
        <title>Leveraging single-cell genomics to expand the fungal tree of life.</title>
        <authorList>
            <person name="Ahrendt S.R."/>
            <person name="Quandt C.A."/>
            <person name="Ciobanu D."/>
            <person name="Clum A."/>
            <person name="Salamov A."/>
            <person name="Andreopoulos B."/>
            <person name="Cheng J.F."/>
            <person name="Woyke T."/>
            <person name="Pelin A."/>
            <person name="Henrissat B."/>
            <person name="Reynolds N.K."/>
            <person name="Benny G.L."/>
            <person name="Smith M.E."/>
            <person name="James T.Y."/>
            <person name="Grigoriev I.V."/>
        </authorList>
    </citation>
    <scope>NUCLEOTIDE SEQUENCE [LARGE SCALE GENOMIC DNA]</scope>
    <source>
        <strain evidence="3">RSA 468</strain>
    </source>
</reference>
<sequence length="372" mass="40368">MTTTTLPQTTPLSTGPTRHKRLRKSPKPYDRLPKSKASAAADFPSTEAQGGLLGALKSLVTTPLRWMNHPAHLTSSPLPAYGANGKQSHSKDLASSPTPSRPSSSAPLVSSPRAPTTATSSASPFISQPRADSPARPSTSDHKTPSRLGLSSDIRKALHIKNQTGGNLSAVKQRVASLSAMPFGLGRSHHQPTAPNPQSLFFSPPAVRTRYFIDPTDEPRPPTYYGSPSDRKRQHATRRELSGFVGAHDGPVSSPSRSAHRRQPQRQASPEQLPKRRRMAVDGEEGEAEGDQVTEGEDNGDTATLSPRSPTRTSQVIAYPPISPFAHNRRMVPMHKIRSHYPSVQRSTSQLGADQWDYYFPHSARMSVGRVG</sequence>
<feature type="region of interest" description="Disordered" evidence="1">
    <location>
        <begin position="1"/>
        <end position="50"/>
    </location>
</feature>
<evidence type="ECO:0000256" key="1">
    <source>
        <dbReference type="SAM" id="MobiDB-lite"/>
    </source>
</evidence>
<dbReference type="Proteomes" id="UP000268162">
    <property type="component" value="Unassembled WGS sequence"/>
</dbReference>
<dbReference type="AlphaFoldDB" id="A0A4P9ZSB7"/>
<accession>A0A4P9ZSB7</accession>
<protein>
    <submittedName>
        <fullName evidence="2">Uncharacterized protein</fullName>
    </submittedName>
</protein>
<proteinExistence type="predicted"/>
<feature type="region of interest" description="Disordered" evidence="1">
    <location>
        <begin position="211"/>
        <end position="316"/>
    </location>
</feature>
<organism evidence="2 3">
    <name type="scientific">Dimargaris cristalligena</name>
    <dbReference type="NCBI Taxonomy" id="215637"/>
    <lineage>
        <taxon>Eukaryota</taxon>
        <taxon>Fungi</taxon>
        <taxon>Fungi incertae sedis</taxon>
        <taxon>Zoopagomycota</taxon>
        <taxon>Kickxellomycotina</taxon>
        <taxon>Dimargaritomycetes</taxon>
        <taxon>Dimargaritales</taxon>
        <taxon>Dimargaritaceae</taxon>
        <taxon>Dimargaris</taxon>
    </lineage>
</organism>
<gene>
    <name evidence="2" type="ORF">BJ085DRAFT_41004</name>
</gene>
<name>A0A4P9ZSB7_9FUNG</name>
<feature type="non-terminal residue" evidence="2">
    <location>
        <position position="372"/>
    </location>
</feature>
<feature type="region of interest" description="Disordered" evidence="1">
    <location>
        <begin position="69"/>
        <end position="152"/>
    </location>
</feature>
<feature type="compositionally biased region" description="Low complexity" evidence="1">
    <location>
        <begin position="95"/>
        <end position="124"/>
    </location>
</feature>
<evidence type="ECO:0000313" key="2">
    <source>
        <dbReference type="EMBL" id="RKP36363.1"/>
    </source>
</evidence>
<feature type="compositionally biased region" description="Polar residues" evidence="1">
    <location>
        <begin position="191"/>
        <end position="201"/>
    </location>
</feature>
<feature type="compositionally biased region" description="Basic residues" evidence="1">
    <location>
        <begin position="17"/>
        <end position="26"/>
    </location>
</feature>
<feature type="compositionally biased region" description="Polar residues" evidence="1">
    <location>
        <begin position="301"/>
        <end position="316"/>
    </location>
</feature>
<feature type="region of interest" description="Disordered" evidence="1">
    <location>
        <begin position="183"/>
        <end position="202"/>
    </location>
</feature>
<dbReference type="EMBL" id="ML002666">
    <property type="protein sequence ID" value="RKP36363.1"/>
    <property type="molecule type" value="Genomic_DNA"/>
</dbReference>